<dbReference type="AlphaFoldDB" id="A0A9J5YGM8"/>
<keyword evidence="2" id="KW-1185">Reference proteome</keyword>
<organism evidence="1 2">
    <name type="scientific">Solanum commersonii</name>
    <name type="common">Commerson's wild potato</name>
    <name type="synonym">Commerson's nightshade</name>
    <dbReference type="NCBI Taxonomy" id="4109"/>
    <lineage>
        <taxon>Eukaryota</taxon>
        <taxon>Viridiplantae</taxon>
        <taxon>Streptophyta</taxon>
        <taxon>Embryophyta</taxon>
        <taxon>Tracheophyta</taxon>
        <taxon>Spermatophyta</taxon>
        <taxon>Magnoliopsida</taxon>
        <taxon>eudicotyledons</taxon>
        <taxon>Gunneridae</taxon>
        <taxon>Pentapetalae</taxon>
        <taxon>asterids</taxon>
        <taxon>lamiids</taxon>
        <taxon>Solanales</taxon>
        <taxon>Solanaceae</taxon>
        <taxon>Solanoideae</taxon>
        <taxon>Solaneae</taxon>
        <taxon>Solanum</taxon>
    </lineage>
</organism>
<comment type="caution">
    <text evidence="1">The sequence shown here is derived from an EMBL/GenBank/DDBJ whole genome shotgun (WGS) entry which is preliminary data.</text>
</comment>
<name>A0A9J5YGM8_SOLCO</name>
<proteinExistence type="predicted"/>
<sequence>MPAKEEVGENCAPFVHNVSASRINESALQLYPVSKYDMAKYLKFEFPGMEINQLLTSFSWVIPLKQLPNSRV</sequence>
<gene>
    <name evidence="1" type="ORF">H5410_030763</name>
</gene>
<evidence type="ECO:0000313" key="1">
    <source>
        <dbReference type="EMBL" id="KAG5599393.1"/>
    </source>
</evidence>
<dbReference type="OrthoDB" id="1670580at2759"/>
<accession>A0A9J5YGM8</accession>
<dbReference type="EMBL" id="JACXVP010000006">
    <property type="protein sequence ID" value="KAG5599393.1"/>
    <property type="molecule type" value="Genomic_DNA"/>
</dbReference>
<dbReference type="Proteomes" id="UP000824120">
    <property type="component" value="Chromosome 6"/>
</dbReference>
<evidence type="ECO:0000313" key="2">
    <source>
        <dbReference type="Proteomes" id="UP000824120"/>
    </source>
</evidence>
<reference evidence="1 2" key="1">
    <citation type="submission" date="2020-09" db="EMBL/GenBank/DDBJ databases">
        <title>De no assembly of potato wild relative species, Solanum commersonii.</title>
        <authorList>
            <person name="Cho K."/>
        </authorList>
    </citation>
    <scope>NUCLEOTIDE SEQUENCE [LARGE SCALE GENOMIC DNA]</scope>
    <source>
        <strain evidence="1">LZ3.2</strain>
        <tissue evidence="1">Leaf</tissue>
    </source>
</reference>
<protein>
    <submittedName>
        <fullName evidence="1">Uncharacterized protein</fullName>
    </submittedName>
</protein>